<evidence type="ECO:0000313" key="2">
    <source>
        <dbReference type="Proteomes" id="UP000467249"/>
    </source>
</evidence>
<dbReference type="KEGG" id="many:MANY_46340"/>
<keyword evidence="2" id="KW-1185">Reference proteome</keyword>
<evidence type="ECO:0000313" key="1">
    <source>
        <dbReference type="EMBL" id="BBZ79297.1"/>
    </source>
</evidence>
<accession>A0A6N4WGI3</accession>
<dbReference type="EMBL" id="AP022620">
    <property type="protein sequence ID" value="BBZ79297.1"/>
    <property type="molecule type" value="Genomic_DNA"/>
</dbReference>
<proteinExistence type="predicted"/>
<gene>
    <name evidence="1" type="ORF">MANY_46340</name>
</gene>
<organism evidence="1 2">
    <name type="scientific">Mycolicibacterium anyangense</name>
    <dbReference type="NCBI Taxonomy" id="1431246"/>
    <lineage>
        <taxon>Bacteria</taxon>
        <taxon>Bacillati</taxon>
        <taxon>Actinomycetota</taxon>
        <taxon>Actinomycetes</taxon>
        <taxon>Mycobacteriales</taxon>
        <taxon>Mycobacteriaceae</taxon>
        <taxon>Mycolicibacterium</taxon>
    </lineage>
</organism>
<reference evidence="1 2" key="1">
    <citation type="journal article" date="2019" name="Emerg. Microbes Infect.">
        <title>Comprehensive subspecies identification of 175 nontuberculous mycobacteria species based on 7547 genomic profiles.</title>
        <authorList>
            <person name="Matsumoto Y."/>
            <person name="Kinjo T."/>
            <person name="Motooka D."/>
            <person name="Nabeya D."/>
            <person name="Jung N."/>
            <person name="Uechi K."/>
            <person name="Horii T."/>
            <person name="Iida T."/>
            <person name="Fujita J."/>
            <person name="Nakamura S."/>
        </authorList>
    </citation>
    <scope>NUCLEOTIDE SEQUENCE [LARGE SCALE GENOMIC DNA]</scope>
    <source>
        <strain evidence="1 2">JCM 30275</strain>
    </source>
</reference>
<sequence>MSSDILIPKSTAHQTLTCIEALIEFYRRQTPAPAARTIGDLIEFRDVMSQSVRASRDRTTRVAAVTLVRIADRLTASAQAEVGPDEMQAALWRMAGRLDRWVTEATPAPAPARAAAKK</sequence>
<protein>
    <submittedName>
        <fullName evidence="1">Uncharacterized protein</fullName>
    </submittedName>
</protein>
<dbReference type="Proteomes" id="UP000467249">
    <property type="component" value="Chromosome"/>
</dbReference>
<name>A0A6N4WGI3_9MYCO</name>
<dbReference type="AlphaFoldDB" id="A0A6N4WGI3"/>
<dbReference type="RefSeq" id="WP_163806348.1">
    <property type="nucleotide sequence ID" value="NZ_AP022620.1"/>
</dbReference>